<reference evidence="2" key="1">
    <citation type="submission" date="2023-02" db="EMBL/GenBank/DDBJ databases">
        <authorList>
            <person name="Palmer J.M."/>
        </authorList>
    </citation>
    <scope>NUCLEOTIDE SEQUENCE</scope>
    <source>
        <strain evidence="2">FW57</strain>
    </source>
</reference>
<dbReference type="SMART" id="SM00829">
    <property type="entry name" value="PKS_ER"/>
    <property type="match status" value="1"/>
</dbReference>
<dbReference type="InterPro" id="IPR020843">
    <property type="entry name" value="ER"/>
</dbReference>
<dbReference type="AlphaFoldDB" id="A0AAD4EW58"/>
<dbReference type="GO" id="GO:0016491">
    <property type="term" value="F:oxidoreductase activity"/>
    <property type="evidence" value="ECO:0007669"/>
    <property type="project" value="InterPro"/>
</dbReference>
<comment type="caution">
    <text evidence="2">The sequence shown here is derived from an EMBL/GenBank/DDBJ whole genome shotgun (WGS) entry which is preliminary data.</text>
</comment>
<dbReference type="Pfam" id="PF00107">
    <property type="entry name" value="ADH_zinc_N"/>
    <property type="match status" value="1"/>
</dbReference>
<dbReference type="PANTHER" id="PTHR45033:SF2">
    <property type="entry name" value="ZINC-TYPE ALCOHOL DEHYDROGENASE-LIKE PROTEIN C1773.06C"/>
    <property type="match status" value="1"/>
</dbReference>
<accession>A0AAD4EW58</accession>
<dbReference type="SUPFAM" id="SSF50129">
    <property type="entry name" value="GroES-like"/>
    <property type="match status" value="1"/>
</dbReference>
<dbReference type="CDD" id="cd08276">
    <property type="entry name" value="MDR7"/>
    <property type="match status" value="1"/>
</dbReference>
<dbReference type="Proteomes" id="UP001197093">
    <property type="component" value="Unassembled WGS sequence"/>
</dbReference>
<dbReference type="InterPro" id="IPR013149">
    <property type="entry name" value="ADH-like_C"/>
</dbReference>
<evidence type="ECO:0000259" key="1">
    <source>
        <dbReference type="SMART" id="SM00829"/>
    </source>
</evidence>
<proteinExistence type="predicted"/>
<dbReference type="Pfam" id="PF08240">
    <property type="entry name" value="ADH_N"/>
    <property type="match status" value="1"/>
</dbReference>
<name>A0AAD4EW58_9PEZI</name>
<sequence length="348" mass="37447">MSLPATQEQWVNERVTTDSFDGLIYQADAPLPKVGDTEVLVKLSGASLNFRDLIIPRGKYFFAMALPVIAGSDGAGTIVAVGPHVTKWKPGDKVVTLFNQGHQRGMISVASSKTGLGGCLDGTLRQYGAFSQDGVVHMPTNLGFVEAATLTCAGLTSWNALYGLRRLEKGQTVLVQGTGGVSLFALQFAKAAGATVIATTSSPEKGEFLKKLGADYIINYREDPHWGETARKLSQNGEGVDHILEVGGQGTMAQSLDAIKMEGIISLIGILSGSGQVPDIMQVLTRICTVRGVYVGSKEQMEEMVKAVEEHDIHPVLDKKVFTLETAKDAYEYMWAQKHFGKVGIKIE</sequence>
<evidence type="ECO:0000313" key="3">
    <source>
        <dbReference type="Proteomes" id="UP001197093"/>
    </source>
</evidence>
<dbReference type="Gene3D" id="3.40.50.720">
    <property type="entry name" value="NAD(P)-binding Rossmann-like Domain"/>
    <property type="match status" value="1"/>
</dbReference>
<dbReference type="Gene3D" id="3.90.180.10">
    <property type="entry name" value="Medium-chain alcohol dehydrogenases, catalytic domain"/>
    <property type="match status" value="1"/>
</dbReference>
<dbReference type="InterPro" id="IPR013154">
    <property type="entry name" value="ADH-like_N"/>
</dbReference>
<keyword evidence="3" id="KW-1185">Reference proteome</keyword>
<dbReference type="EMBL" id="JAHCVI010000002">
    <property type="protein sequence ID" value="KAG7288733.1"/>
    <property type="molecule type" value="Genomic_DNA"/>
</dbReference>
<feature type="domain" description="Enoyl reductase (ER)" evidence="1">
    <location>
        <begin position="18"/>
        <end position="345"/>
    </location>
</feature>
<evidence type="ECO:0000313" key="2">
    <source>
        <dbReference type="EMBL" id="KAG7288733.1"/>
    </source>
</evidence>
<protein>
    <recommendedName>
        <fullName evidence="1">Enoyl reductase (ER) domain-containing protein</fullName>
    </recommendedName>
</protein>
<dbReference type="InterPro" id="IPR052711">
    <property type="entry name" value="Zinc_ADH-like"/>
</dbReference>
<dbReference type="InterPro" id="IPR011032">
    <property type="entry name" value="GroES-like_sf"/>
</dbReference>
<organism evidence="2 3">
    <name type="scientific">Staphylotrichum longicolle</name>
    <dbReference type="NCBI Taxonomy" id="669026"/>
    <lineage>
        <taxon>Eukaryota</taxon>
        <taxon>Fungi</taxon>
        <taxon>Dikarya</taxon>
        <taxon>Ascomycota</taxon>
        <taxon>Pezizomycotina</taxon>
        <taxon>Sordariomycetes</taxon>
        <taxon>Sordariomycetidae</taxon>
        <taxon>Sordariales</taxon>
        <taxon>Chaetomiaceae</taxon>
        <taxon>Staphylotrichum</taxon>
    </lineage>
</organism>
<dbReference type="SUPFAM" id="SSF51735">
    <property type="entry name" value="NAD(P)-binding Rossmann-fold domains"/>
    <property type="match status" value="1"/>
</dbReference>
<dbReference type="PANTHER" id="PTHR45033">
    <property type="match status" value="1"/>
</dbReference>
<dbReference type="InterPro" id="IPR036291">
    <property type="entry name" value="NAD(P)-bd_dom_sf"/>
</dbReference>
<gene>
    <name evidence="2" type="ORF">NEMBOFW57_005089</name>
</gene>